<organism evidence="2 3">
    <name type="scientific">Strongylocentrotus purpuratus</name>
    <name type="common">Purple sea urchin</name>
    <dbReference type="NCBI Taxonomy" id="7668"/>
    <lineage>
        <taxon>Eukaryota</taxon>
        <taxon>Metazoa</taxon>
        <taxon>Echinodermata</taxon>
        <taxon>Eleutherozoa</taxon>
        <taxon>Echinozoa</taxon>
        <taxon>Echinoidea</taxon>
        <taxon>Euechinoidea</taxon>
        <taxon>Echinacea</taxon>
        <taxon>Camarodonta</taxon>
        <taxon>Echinidea</taxon>
        <taxon>Strongylocentrotidae</taxon>
        <taxon>Strongylocentrotus</taxon>
    </lineage>
</organism>
<evidence type="ECO:0000256" key="1">
    <source>
        <dbReference type="SAM" id="MobiDB-lite"/>
    </source>
</evidence>
<dbReference type="AlphaFoldDB" id="A0A7M7NDR1"/>
<proteinExistence type="predicted"/>
<dbReference type="EnsemblMetazoa" id="XM_030978981">
    <property type="protein sequence ID" value="XP_030834841"/>
    <property type="gene ID" value="LOC115918449"/>
</dbReference>
<dbReference type="GeneID" id="115918449"/>
<evidence type="ECO:0008006" key="4">
    <source>
        <dbReference type="Google" id="ProtNLM"/>
    </source>
</evidence>
<dbReference type="InParanoid" id="A0A7M7NDR1"/>
<accession>A0A7M7NDR1</accession>
<name>A0A7M7NDR1_STRPU</name>
<protein>
    <recommendedName>
        <fullName evidence="4">Ig-like domain-containing protein</fullName>
    </recommendedName>
</protein>
<reference evidence="3" key="1">
    <citation type="submission" date="2015-02" db="EMBL/GenBank/DDBJ databases">
        <title>Genome sequencing for Strongylocentrotus purpuratus.</title>
        <authorList>
            <person name="Murali S."/>
            <person name="Liu Y."/>
            <person name="Vee V."/>
            <person name="English A."/>
            <person name="Wang M."/>
            <person name="Skinner E."/>
            <person name="Han Y."/>
            <person name="Muzny D.M."/>
            <person name="Worley K.C."/>
            <person name="Gibbs R.A."/>
        </authorList>
    </citation>
    <scope>NUCLEOTIDE SEQUENCE</scope>
</reference>
<evidence type="ECO:0000313" key="2">
    <source>
        <dbReference type="EnsemblMetazoa" id="XP_030834841"/>
    </source>
</evidence>
<dbReference type="Gene3D" id="2.60.40.10">
    <property type="entry name" value="Immunoglobulins"/>
    <property type="match status" value="1"/>
</dbReference>
<keyword evidence="3" id="KW-1185">Reference proteome</keyword>
<dbReference type="InterPro" id="IPR013783">
    <property type="entry name" value="Ig-like_fold"/>
</dbReference>
<dbReference type="OrthoDB" id="5985519at2759"/>
<dbReference type="RefSeq" id="XP_030834841.1">
    <property type="nucleotide sequence ID" value="XM_030978981.1"/>
</dbReference>
<dbReference type="KEGG" id="spu:115918449"/>
<dbReference type="Proteomes" id="UP000007110">
    <property type="component" value="Unassembled WGS sequence"/>
</dbReference>
<evidence type="ECO:0000313" key="3">
    <source>
        <dbReference type="Proteomes" id="UP000007110"/>
    </source>
</evidence>
<dbReference type="SUPFAM" id="SSF48726">
    <property type="entry name" value="Immunoglobulin"/>
    <property type="match status" value="1"/>
</dbReference>
<feature type="region of interest" description="Disordered" evidence="1">
    <location>
        <begin position="110"/>
        <end position="132"/>
    </location>
</feature>
<reference evidence="2" key="2">
    <citation type="submission" date="2021-01" db="UniProtKB">
        <authorList>
            <consortium name="EnsemblMetazoa"/>
        </authorList>
    </citation>
    <scope>IDENTIFICATION</scope>
</reference>
<sequence>MCYSNEGQISLWPLIGGRGQVIEDEGSKVNAFCSASCTNCSRPQWFDPNGIEIATEGKENSIGEVYSTDVGTFTSMLTITSLNSSWVGEYICLFKNMEKTMFIKLNGTQNVSQTTPSTPSEGNSTSNQSTTANVTMTPNVTMTYNSTMTYNVTLPPTQNVTKIYNDTVQPTPSSINDTSRNVTMMMNYTMESGATDSNVTTSANLDHNTTRSNVTTLSGNGTAPSTICPANGTVLARSYVINDRGMTSFFRGWADVQGQGAPNDFCRIVRADGKPFMSCLLAGSMEDDLLAYTSPNASEEWFDPGYSNTWYMKDEDGDGRDDYCRCVGSVPDTSVVCMKAGPAGFEGQESDFTPEGSPMDCFHLTADPFFGFP</sequence>
<dbReference type="InterPro" id="IPR036179">
    <property type="entry name" value="Ig-like_dom_sf"/>
</dbReference>